<feature type="transmembrane region" description="Helical" evidence="1">
    <location>
        <begin position="15"/>
        <end position="37"/>
    </location>
</feature>
<keyword evidence="1" id="KW-0812">Transmembrane</keyword>
<proteinExistence type="predicted"/>
<evidence type="ECO:0000313" key="3">
    <source>
        <dbReference type="Proteomes" id="UP000003340"/>
    </source>
</evidence>
<comment type="caution">
    <text evidence="2">The sequence shown here is derived from an EMBL/GenBank/DDBJ whole genome shotgun (WGS) entry which is preliminary data.</text>
</comment>
<dbReference type="HOGENOM" id="CLU_3281018_0_0_9"/>
<reference evidence="2 3" key="1">
    <citation type="submission" date="2009-01" db="EMBL/GenBank/DDBJ databases">
        <authorList>
            <person name="Fulton L."/>
            <person name="Clifton S."/>
            <person name="Fulton B."/>
            <person name="Xu J."/>
            <person name="Minx P."/>
            <person name="Pepin K.H."/>
            <person name="Johnson M."/>
            <person name="Bhonagiri V."/>
            <person name="Nash W.E."/>
            <person name="Mardis E.R."/>
            <person name="Wilson R.K."/>
        </authorList>
    </citation>
    <scope>NUCLEOTIDE SEQUENCE [LARGE SCALE GENOMIC DNA]</scope>
    <source>
        <strain evidence="2 3">DSM 5476</strain>
    </source>
</reference>
<organism evidence="2 3">
    <name type="scientific">[Clostridium] methylpentosum DSM 5476</name>
    <dbReference type="NCBI Taxonomy" id="537013"/>
    <lineage>
        <taxon>Bacteria</taxon>
        <taxon>Bacillati</taxon>
        <taxon>Bacillota</taxon>
        <taxon>Clostridia</taxon>
        <taxon>Eubacteriales</taxon>
        <taxon>Oscillospiraceae</taxon>
        <taxon>Oscillospiraceae incertae sedis</taxon>
    </lineage>
</organism>
<evidence type="ECO:0000256" key="1">
    <source>
        <dbReference type="SAM" id="Phobius"/>
    </source>
</evidence>
<keyword evidence="1" id="KW-1133">Transmembrane helix</keyword>
<dbReference type="EMBL" id="ACEC01000059">
    <property type="protein sequence ID" value="EEG30612.1"/>
    <property type="molecule type" value="Genomic_DNA"/>
</dbReference>
<sequence length="41" mass="4647">MSSRVCQDLFLKKPIFFFWTAALADSLIIISCLSSTVKAFF</sequence>
<accession>C0ED38</accession>
<protein>
    <submittedName>
        <fullName evidence="2">Uncharacterized protein</fullName>
    </submittedName>
</protein>
<keyword evidence="3" id="KW-1185">Reference proteome</keyword>
<name>C0ED38_9FIRM</name>
<dbReference type="AlphaFoldDB" id="C0ED38"/>
<feature type="non-terminal residue" evidence="2">
    <location>
        <position position="41"/>
    </location>
</feature>
<keyword evidence="1" id="KW-0472">Membrane</keyword>
<dbReference type="Proteomes" id="UP000003340">
    <property type="component" value="Unassembled WGS sequence"/>
</dbReference>
<evidence type="ECO:0000313" key="2">
    <source>
        <dbReference type="EMBL" id="EEG30612.1"/>
    </source>
</evidence>
<reference evidence="2 3" key="2">
    <citation type="submission" date="2009-02" db="EMBL/GenBank/DDBJ databases">
        <title>Draft genome sequence of Clostridium methylpentosum (DSM 5476).</title>
        <authorList>
            <person name="Sudarsanam P."/>
            <person name="Ley R."/>
            <person name="Guruge J."/>
            <person name="Turnbaugh P.J."/>
            <person name="Mahowald M."/>
            <person name="Liep D."/>
            <person name="Gordon J."/>
        </authorList>
    </citation>
    <scope>NUCLEOTIDE SEQUENCE [LARGE SCALE GENOMIC DNA]</scope>
    <source>
        <strain evidence="2 3">DSM 5476</strain>
    </source>
</reference>
<gene>
    <name evidence="2" type="ORF">CLOSTMETH_01761</name>
</gene>